<proteinExistence type="predicted"/>
<dbReference type="Proteomes" id="UP000236664">
    <property type="component" value="Unassembled WGS sequence"/>
</dbReference>
<name>A0A2K0W8M2_GIBNY</name>
<dbReference type="OrthoDB" id="1911848at2759"/>
<reference evidence="2 3" key="1">
    <citation type="submission" date="2017-06" db="EMBL/GenBank/DDBJ databases">
        <title>Genome of Fusarium nygamai isolate CS10214.</title>
        <authorList>
            <person name="Gardiner D.M."/>
            <person name="Obanor F."/>
            <person name="Kazan K."/>
        </authorList>
    </citation>
    <scope>NUCLEOTIDE SEQUENCE [LARGE SCALE GENOMIC DNA]</scope>
    <source>
        <strain evidence="2 3">CS10214</strain>
    </source>
</reference>
<keyword evidence="3" id="KW-1185">Reference proteome</keyword>
<evidence type="ECO:0000313" key="3">
    <source>
        <dbReference type="Proteomes" id="UP000236664"/>
    </source>
</evidence>
<feature type="domain" description="Prion-inhibition and propagation HeLo" evidence="1">
    <location>
        <begin position="5"/>
        <end position="116"/>
    </location>
</feature>
<protein>
    <recommendedName>
        <fullName evidence="1">Prion-inhibition and propagation HeLo domain-containing protein</fullName>
    </recommendedName>
</protein>
<dbReference type="Gene3D" id="1.20.120.1020">
    <property type="entry name" value="Prion-inhibition and propagation, HeLo domain"/>
    <property type="match status" value="1"/>
</dbReference>
<comment type="caution">
    <text evidence="2">The sequence shown here is derived from an EMBL/GenBank/DDBJ whole genome shotgun (WGS) entry which is preliminary data.</text>
</comment>
<dbReference type="InterPro" id="IPR038305">
    <property type="entry name" value="HeLo_sf"/>
</dbReference>
<gene>
    <name evidence="2" type="ORF">FNYG_07952</name>
</gene>
<dbReference type="STRING" id="42673.A0A2K0W8M2"/>
<dbReference type="EMBL" id="MTQA01000100">
    <property type="protein sequence ID" value="PNP78606.1"/>
    <property type="molecule type" value="Genomic_DNA"/>
</dbReference>
<evidence type="ECO:0000259" key="1">
    <source>
        <dbReference type="Pfam" id="PF14479"/>
    </source>
</evidence>
<sequence length="118" mass="13442">MDVAGLAIGIVGLYTACRDCYDFFTTVNAAQAESSAHLRELEIQQSILKAWGFHWQIQNEDGSDPGYSDHARRKRSKLHQYLLSNRFKAEGVFKTLSALADTLCNREKLIKRYGFQLQ</sequence>
<evidence type="ECO:0000313" key="2">
    <source>
        <dbReference type="EMBL" id="PNP78606.1"/>
    </source>
</evidence>
<organism evidence="2 3">
    <name type="scientific">Gibberella nygamai</name>
    <name type="common">Bean root rot disease fungus</name>
    <name type="synonym">Fusarium nygamai</name>
    <dbReference type="NCBI Taxonomy" id="42673"/>
    <lineage>
        <taxon>Eukaryota</taxon>
        <taxon>Fungi</taxon>
        <taxon>Dikarya</taxon>
        <taxon>Ascomycota</taxon>
        <taxon>Pezizomycotina</taxon>
        <taxon>Sordariomycetes</taxon>
        <taxon>Hypocreomycetidae</taxon>
        <taxon>Hypocreales</taxon>
        <taxon>Nectriaceae</taxon>
        <taxon>Fusarium</taxon>
        <taxon>Fusarium fujikuroi species complex</taxon>
    </lineage>
</organism>
<dbReference type="Pfam" id="PF14479">
    <property type="entry name" value="HeLo"/>
    <property type="match status" value="1"/>
</dbReference>
<dbReference type="AlphaFoldDB" id="A0A2K0W8M2"/>
<accession>A0A2K0W8M2</accession>
<dbReference type="InterPro" id="IPR029498">
    <property type="entry name" value="HeLo_dom"/>
</dbReference>